<dbReference type="OrthoDB" id="10449973at2759"/>
<keyword evidence="1" id="KW-0732">Signal</keyword>
<gene>
    <name evidence="2" type="ORF">TIS948_LOCUS17585</name>
    <name evidence="3" type="ORF">UJA718_LOCUS7572</name>
</gene>
<evidence type="ECO:0000313" key="2">
    <source>
        <dbReference type="EMBL" id="CAF3291639.1"/>
    </source>
</evidence>
<protein>
    <submittedName>
        <fullName evidence="2">Uncharacterized protein</fullName>
    </submittedName>
</protein>
<evidence type="ECO:0000313" key="3">
    <source>
        <dbReference type="EMBL" id="CAF4218323.1"/>
    </source>
</evidence>
<evidence type="ECO:0000256" key="1">
    <source>
        <dbReference type="SAM" id="SignalP"/>
    </source>
</evidence>
<accession>A0A817S470</accession>
<feature type="signal peptide" evidence="1">
    <location>
        <begin position="1"/>
        <end position="22"/>
    </location>
</feature>
<dbReference type="PROSITE" id="PS51257">
    <property type="entry name" value="PROKAR_LIPOPROTEIN"/>
    <property type="match status" value="1"/>
</dbReference>
<dbReference type="EMBL" id="CAJOBP010000768">
    <property type="protein sequence ID" value="CAF4218323.1"/>
    <property type="molecule type" value="Genomic_DNA"/>
</dbReference>
<organism evidence="2 4">
    <name type="scientific">Rotaria socialis</name>
    <dbReference type="NCBI Taxonomy" id="392032"/>
    <lineage>
        <taxon>Eukaryota</taxon>
        <taxon>Metazoa</taxon>
        <taxon>Spiralia</taxon>
        <taxon>Gnathifera</taxon>
        <taxon>Rotifera</taxon>
        <taxon>Eurotatoria</taxon>
        <taxon>Bdelloidea</taxon>
        <taxon>Philodinida</taxon>
        <taxon>Philodinidae</taxon>
        <taxon>Rotaria</taxon>
    </lineage>
</organism>
<dbReference type="EMBL" id="CAJNXB010003022">
    <property type="protein sequence ID" value="CAF3291639.1"/>
    <property type="molecule type" value="Genomic_DNA"/>
</dbReference>
<keyword evidence="5" id="KW-1185">Reference proteome</keyword>
<evidence type="ECO:0000313" key="5">
    <source>
        <dbReference type="Proteomes" id="UP000663873"/>
    </source>
</evidence>
<feature type="chain" id="PRO_5036413937" evidence="1">
    <location>
        <begin position="23"/>
        <end position="127"/>
    </location>
</feature>
<reference evidence="2" key="1">
    <citation type="submission" date="2021-02" db="EMBL/GenBank/DDBJ databases">
        <authorList>
            <person name="Nowell W R."/>
        </authorList>
    </citation>
    <scope>NUCLEOTIDE SEQUENCE</scope>
</reference>
<proteinExistence type="predicted"/>
<dbReference type="Proteomes" id="UP000663825">
    <property type="component" value="Unassembled WGS sequence"/>
</dbReference>
<dbReference type="AlphaFoldDB" id="A0A817S470"/>
<dbReference type="Proteomes" id="UP000663873">
    <property type="component" value="Unassembled WGS sequence"/>
</dbReference>
<sequence>MHRFSTLLLITCLAILIAFAACRKHRYRSDWENSEMEQSWRSRRYGNRVIGAGRYSRLRHERHRNRRRTTVSTTKSTTVATYRSTSQTAIPSTPILANQTTANPSSIMIDSSVLQMSTTQSPSITLN</sequence>
<name>A0A817S470_9BILA</name>
<evidence type="ECO:0000313" key="4">
    <source>
        <dbReference type="Proteomes" id="UP000663825"/>
    </source>
</evidence>
<comment type="caution">
    <text evidence="2">The sequence shown here is derived from an EMBL/GenBank/DDBJ whole genome shotgun (WGS) entry which is preliminary data.</text>
</comment>